<evidence type="ECO:0000256" key="5">
    <source>
        <dbReference type="ARBA" id="ARBA00022705"/>
    </source>
</evidence>
<dbReference type="Gene3D" id="1.20.50.20">
    <property type="entry name" value="DnaG, RNA polymerase domain, helical bundle"/>
    <property type="match status" value="1"/>
</dbReference>
<dbReference type="SMART" id="SM00766">
    <property type="entry name" value="DnaG_DnaB_bind"/>
    <property type="match status" value="1"/>
</dbReference>
<dbReference type="Gene3D" id="3.90.980.10">
    <property type="entry name" value="DNA primase, catalytic core, N-terminal domain"/>
    <property type="match status" value="1"/>
</dbReference>
<evidence type="ECO:0000256" key="11">
    <source>
        <dbReference type="ARBA" id="ARBA00023163"/>
    </source>
</evidence>
<dbReference type="GO" id="GO:0003677">
    <property type="term" value="F:DNA binding"/>
    <property type="evidence" value="ECO:0007669"/>
    <property type="project" value="UniProtKB-KW"/>
</dbReference>
<dbReference type="InterPro" id="IPR034151">
    <property type="entry name" value="TOPRIM_DnaG_bac"/>
</dbReference>
<dbReference type="RefSeq" id="WP_091334054.1">
    <property type="nucleotide sequence ID" value="NZ_FNOW01000026.1"/>
</dbReference>
<dbReference type="NCBIfam" id="TIGR01391">
    <property type="entry name" value="dnaG"/>
    <property type="match status" value="1"/>
</dbReference>
<gene>
    <name evidence="12" type="primary">dnaG</name>
    <name evidence="15" type="ORF">SAMN05421644_12615</name>
</gene>
<name>A0A1H3GNR0_ALLWA</name>
<dbReference type="SMART" id="SM00493">
    <property type="entry name" value="TOPRIM"/>
    <property type="match status" value="1"/>
</dbReference>
<dbReference type="GO" id="GO:0003899">
    <property type="term" value="F:DNA-directed RNA polymerase activity"/>
    <property type="evidence" value="ECO:0007669"/>
    <property type="project" value="UniProtKB-UniRule"/>
</dbReference>
<keyword evidence="8 12" id="KW-0862">Zinc</keyword>
<evidence type="ECO:0000256" key="9">
    <source>
        <dbReference type="ARBA" id="ARBA00022842"/>
    </source>
</evidence>
<dbReference type="GO" id="GO:0008270">
    <property type="term" value="F:zinc ion binding"/>
    <property type="evidence" value="ECO:0007669"/>
    <property type="project" value="UniProtKB-UniRule"/>
</dbReference>
<protein>
    <recommendedName>
        <fullName evidence="12">DNA primase</fullName>
        <ecNumber evidence="12">2.7.7.101</ecNumber>
    </recommendedName>
</protein>
<dbReference type="HAMAP" id="MF_00974">
    <property type="entry name" value="DNA_primase_DnaG"/>
    <property type="match status" value="1"/>
</dbReference>
<comment type="subunit">
    <text evidence="12">Monomer. Interacts with DnaB.</text>
</comment>
<dbReference type="Pfam" id="PF13155">
    <property type="entry name" value="Toprim_2"/>
    <property type="match status" value="1"/>
</dbReference>
<comment type="function">
    <text evidence="12">RNA polymerase that catalyzes the synthesis of short RNA molecules used as primers for DNA polymerase during DNA replication.</text>
</comment>
<evidence type="ECO:0000256" key="13">
    <source>
        <dbReference type="SAM" id="MobiDB-lite"/>
    </source>
</evidence>
<dbReference type="GO" id="GO:0006269">
    <property type="term" value="P:DNA replication, synthesis of primer"/>
    <property type="evidence" value="ECO:0007669"/>
    <property type="project" value="UniProtKB-UniRule"/>
</dbReference>
<dbReference type="Pfam" id="PF08275">
    <property type="entry name" value="DNAG_N"/>
    <property type="match status" value="1"/>
</dbReference>
<evidence type="ECO:0000256" key="2">
    <source>
        <dbReference type="ARBA" id="ARBA00022515"/>
    </source>
</evidence>
<organism evidence="15 16">
    <name type="scientific">Allochromatium warmingii</name>
    <name type="common">Chromatium warmingii</name>
    <dbReference type="NCBI Taxonomy" id="61595"/>
    <lineage>
        <taxon>Bacteria</taxon>
        <taxon>Pseudomonadati</taxon>
        <taxon>Pseudomonadota</taxon>
        <taxon>Gammaproteobacteria</taxon>
        <taxon>Chromatiales</taxon>
        <taxon>Chromatiaceae</taxon>
        <taxon>Allochromatium</taxon>
    </lineage>
</organism>
<evidence type="ECO:0000256" key="7">
    <source>
        <dbReference type="ARBA" id="ARBA00022771"/>
    </source>
</evidence>
<keyword evidence="2 12" id="KW-0639">Primosome</keyword>
<dbReference type="InterPro" id="IPR037068">
    <property type="entry name" value="DNA_primase_core_N_sf"/>
</dbReference>
<feature type="zinc finger region" description="CHC2-type" evidence="12">
    <location>
        <begin position="40"/>
        <end position="64"/>
    </location>
</feature>
<keyword evidence="1 12" id="KW-0240">DNA-directed RNA polymerase</keyword>
<dbReference type="GO" id="GO:1990077">
    <property type="term" value="C:primosome complex"/>
    <property type="evidence" value="ECO:0007669"/>
    <property type="project" value="UniProtKB-KW"/>
</dbReference>
<keyword evidence="4 12" id="KW-0548">Nucleotidyltransferase</keyword>
<dbReference type="InterPro" id="IPR002694">
    <property type="entry name" value="Znf_CHC2"/>
</dbReference>
<dbReference type="Proteomes" id="UP000198672">
    <property type="component" value="Unassembled WGS sequence"/>
</dbReference>
<evidence type="ECO:0000313" key="15">
    <source>
        <dbReference type="EMBL" id="SDY04946.1"/>
    </source>
</evidence>
<comment type="similarity">
    <text evidence="12">Belongs to the DnaG primase family.</text>
</comment>
<feature type="domain" description="Toprim" evidence="14">
    <location>
        <begin position="256"/>
        <end position="340"/>
    </location>
</feature>
<keyword evidence="11 12" id="KW-0804">Transcription</keyword>
<dbReference type="SUPFAM" id="SSF117023">
    <property type="entry name" value="DNA primase DnaG, C-terminal domain"/>
    <property type="match status" value="1"/>
</dbReference>
<sequence>MAGRLPPEWIDQLLARTDLVELIGSRLQLRKAGREFQAQCPFHVEKTPSFYVSPIKQFYHCFGCGAHGNAIGFLMEYDRLAFREAVEELAERAGLELPHDGDAAQSAPDYSPLYRLLDAVAAYYRRQLREHPDAPRAVAYLKGRGLSGEIAARFGLGYAPAHGNPLLNQFGSDAAARARLQTAGLISEREGQVYDKFRDRVLFPIRDRRGRIIGFGGRIIGEGKPKYLNSPETPIFHKGRALYGLYEAQRANRTFAALIVVEGYLDVIALAQFGITNAVATLGTATTPEHLSQLLKLAPEIVFCFDGDRAGRAAAWKALETALPLATGHQALRFLFLPEGDDPDTLVRRDGAEGFRARLAQAQPLSDFLFEHLSADQDTTTLDGRARFASQLQPYLERLPPGLYRELLLQRLADYTGAPPPRPPSASAARRRLAAQRAQPARPSLVAQAIALLLDRPDLAPHALALNADWKRSTQRGIDVLIGVLDRLGATPDLSTARLLEHWREHPHFGYLQQLSIAPFLRDLDASGAEAELIDALERLNNSVRETEWRHLLNKRRPSDWTPEERAQLAQHDWSVREPQPD</sequence>
<dbReference type="GO" id="GO:0005737">
    <property type="term" value="C:cytoplasm"/>
    <property type="evidence" value="ECO:0007669"/>
    <property type="project" value="TreeGrafter"/>
</dbReference>
<reference evidence="16" key="1">
    <citation type="submission" date="2016-10" db="EMBL/GenBank/DDBJ databases">
        <authorList>
            <person name="Varghese N."/>
            <person name="Submissions S."/>
        </authorList>
    </citation>
    <scope>NUCLEOTIDE SEQUENCE [LARGE SCALE GENOMIC DNA]</scope>
    <source>
        <strain evidence="16">DSM 173</strain>
    </source>
</reference>
<dbReference type="PROSITE" id="PS50880">
    <property type="entry name" value="TOPRIM"/>
    <property type="match status" value="1"/>
</dbReference>
<evidence type="ECO:0000313" key="16">
    <source>
        <dbReference type="Proteomes" id="UP000198672"/>
    </source>
</evidence>
<dbReference type="FunFam" id="3.90.980.10:FF:000001">
    <property type="entry name" value="DNA primase"/>
    <property type="match status" value="1"/>
</dbReference>
<dbReference type="InterPro" id="IPR036977">
    <property type="entry name" value="DNA_primase_Znf_CHC2"/>
</dbReference>
<dbReference type="Pfam" id="PF10410">
    <property type="entry name" value="DnaB_bind"/>
    <property type="match status" value="1"/>
</dbReference>
<dbReference type="Gene3D" id="1.10.860.10">
    <property type="entry name" value="DNAb Helicase, Chain A"/>
    <property type="match status" value="1"/>
</dbReference>
<dbReference type="EC" id="2.7.7.101" evidence="12"/>
<dbReference type="InterPro" id="IPR013264">
    <property type="entry name" value="DNAG_N"/>
</dbReference>
<dbReference type="Pfam" id="PF08278">
    <property type="entry name" value="DnaG_DnaB_bind"/>
    <property type="match status" value="1"/>
</dbReference>
<keyword evidence="6 12" id="KW-0479">Metal-binding</keyword>
<dbReference type="SUPFAM" id="SSF56731">
    <property type="entry name" value="DNA primase core"/>
    <property type="match status" value="1"/>
</dbReference>
<proteinExistence type="inferred from homology"/>
<dbReference type="SUPFAM" id="SSF57783">
    <property type="entry name" value="Zinc beta-ribbon"/>
    <property type="match status" value="1"/>
</dbReference>
<dbReference type="PANTHER" id="PTHR30313">
    <property type="entry name" value="DNA PRIMASE"/>
    <property type="match status" value="1"/>
</dbReference>
<evidence type="ECO:0000256" key="10">
    <source>
        <dbReference type="ARBA" id="ARBA00023125"/>
    </source>
</evidence>
<dbReference type="FunFam" id="3.40.1360.10:FF:000002">
    <property type="entry name" value="DNA primase"/>
    <property type="match status" value="1"/>
</dbReference>
<keyword evidence="3 12" id="KW-0808">Transferase</keyword>
<evidence type="ECO:0000256" key="6">
    <source>
        <dbReference type="ARBA" id="ARBA00022723"/>
    </source>
</evidence>
<evidence type="ECO:0000259" key="14">
    <source>
        <dbReference type="PROSITE" id="PS50880"/>
    </source>
</evidence>
<dbReference type="AlphaFoldDB" id="A0A1H3GNR0"/>
<dbReference type="CDD" id="cd03364">
    <property type="entry name" value="TOPRIM_DnaG_primases"/>
    <property type="match status" value="1"/>
</dbReference>
<keyword evidence="9" id="KW-0460">Magnesium</keyword>
<dbReference type="InterPro" id="IPR006171">
    <property type="entry name" value="TOPRIM_dom"/>
</dbReference>
<dbReference type="GO" id="GO:0000428">
    <property type="term" value="C:DNA-directed RNA polymerase complex"/>
    <property type="evidence" value="ECO:0007669"/>
    <property type="project" value="UniProtKB-KW"/>
</dbReference>
<evidence type="ECO:0000256" key="4">
    <source>
        <dbReference type="ARBA" id="ARBA00022695"/>
    </source>
</evidence>
<accession>A0A1H3GNR0</accession>
<comment type="cofactor">
    <cofactor evidence="12">
        <name>Zn(2+)</name>
        <dbReference type="ChEBI" id="CHEBI:29105"/>
    </cofactor>
    <text evidence="12">Binds 1 zinc ion per monomer.</text>
</comment>
<evidence type="ECO:0000256" key="3">
    <source>
        <dbReference type="ARBA" id="ARBA00022679"/>
    </source>
</evidence>
<dbReference type="InterPro" id="IPR013173">
    <property type="entry name" value="DNA_primase_DnaG_DnaB-bd_dom"/>
</dbReference>
<dbReference type="PANTHER" id="PTHR30313:SF2">
    <property type="entry name" value="DNA PRIMASE"/>
    <property type="match status" value="1"/>
</dbReference>
<dbReference type="FunFam" id="3.90.580.10:FF:000001">
    <property type="entry name" value="DNA primase"/>
    <property type="match status" value="1"/>
</dbReference>
<evidence type="ECO:0000256" key="12">
    <source>
        <dbReference type="HAMAP-Rule" id="MF_00974"/>
    </source>
</evidence>
<dbReference type="STRING" id="61595.SAMN05421644_12615"/>
<comment type="catalytic activity">
    <reaction evidence="12">
        <text>ssDNA + n NTP = ssDNA/pppN(pN)n-1 hybrid + (n-1) diphosphate.</text>
        <dbReference type="EC" id="2.7.7.101"/>
    </reaction>
</comment>
<feature type="region of interest" description="Disordered" evidence="13">
    <location>
        <begin position="560"/>
        <end position="582"/>
    </location>
</feature>
<keyword evidence="16" id="KW-1185">Reference proteome</keyword>
<dbReference type="InterPro" id="IPR019475">
    <property type="entry name" value="DNA_primase_DnaB-bd"/>
</dbReference>
<dbReference type="Gene3D" id="3.40.1360.10">
    <property type="match status" value="1"/>
</dbReference>
<keyword evidence="5 12" id="KW-0235">DNA replication</keyword>
<feature type="region of interest" description="Disordered" evidence="13">
    <location>
        <begin position="415"/>
        <end position="439"/>
    </location>
</feature>
<keyword evidence="10 12" id="KW-0238">DNA-binding</keyword>
<dbReference type="EMBL" id="FNOW01000026">
    <property type="protein sequence ID" value="SDY04946.1"/>
    <property type="molecule type" value="Genomic_DNA"/>
</dbReference>
<comment type="domain">
    <text evidence="12">Contains an N-terminal zinc-binding domain, a central core domain that contains the primase activity, and a C-terminal DnaB-binding domain.</text>
</comment>
<dbReference type="SMART" id="SM00400">
    <property type="entry name" value="ZnF_CHCC"/>
    <property type="match status" value="1"/>
</dbReference>
<dbReference type="InterPro" id="IPR030846">
    <property type="entry name" value="DnaG_bac"/>
</dbReference>
<dbReference type="OrthoDB" id="9803773at2"/>
<dbReference type="Gene3D" id="3.90.580.10">
    <property type="entry name" value="Zinc finger, CHC2-type domain"/>
    <property type="match status" value="1"/>
</dbReference>
<evidence type="ECO:0000256" key="8">
    <source>
        <dbReference type="ARBA" id="ARBA00022833"/>
    </source>
</evidence>
<evidence type="ECO:0000256" key="1">
    <source>
        <dbReference type="ARBA" id="ARBA00022478"/>
    </source>
</evidence>
<dbReference type="InterPro" id="IPR006295">
    <property type="entry name" value="DNA_primase_DnaG"/>
</dbReference>
<dbReference type="Pfam" id="PF01807">
    <property type="entry name" value="Zn_ribbon_DnaG"/>
    <property type="match status" value="1"/>
</dbReference>
<keyword evidence="7 12" id="KW-0863">Zinc-finger</keyword>
<dbReference type="InterPro" id="IPR050219">
    <property type="entry name" value="DnaG_primase"/>
</dbReference>
<dbReference type="InterPro" id="IPR016136">
    <property type="entry name" value="DNA_helicase_N/primase_C"/>
</dbReference>